<reference evidence="2" key="1">
    <citation type="journal article" date="2019" name="Sci. Rep.">
        <title>Draft genome of Tanacetum cinerariifolium, the natural source of mosquito coil.</title>
        <authorList>
            <person name="Yamashiro T."/>
            <person name="Shiraishi A."/>
            <person name="Satake H."/>
            <person name="Nakayama K."/>
        </authorList>
    </citation>
    <scope>NUCLEOTIDE SEQUENCE</scope>
</reference>
<organism evidence="2">
    <name type="scientific">Tanacetum cinerariifolium</name>
    <name type="common">Dalmatian daisy</name>
    <name type="synonym">Chrysanthemum cinerariifolium</name>
    <dbReference type="NCBI Taxonomy" id="118510"/>
    <lineage>
        <taxon>Eukaryota</taxon>
        <taxon>Viridiplantae</taxon>
        <taxon>Streptophyta</taxon>
        <taxon>Embryophyta</taxon>
        <taxon>Tracheophyta</taxon>
        <taxon>Spermatophyta</taxon>
        <taxon>Magnoliopsida</taxon>
        <taxon>eudicotyledons</taxon>
        <taxon>Gunneridae</taxon>
        <taxon>Pentapetalae</taxon>
        <taxon>asterids</taxon>
        <taxon>campanulids</taxon>
        <taxon>Asterales</taxon>
        <taxon>Asteraceae</taxon>
        <taxon>Asteroideae</taxon>
        <taxon>Anthemideae</taxon>
        <taxon>Anthemidinae</taxon>
        <taxon>Tanacetum</taxon>
    </lineage>
</organism>
<feature type="compositionally biased region" description="Polar residues" evidence="1">
    <location>
        <begin position="1"/>
        <end position="14"/>
    </location>
</feature>
<accession>A0A699VP05</accession>
<proteinExistence type="predicted"/>
<evidence type="ECO:0000256" key="1">
    <source>
        <dbReference type="SAM" id="MobiDB-lite"/>
    </source>
</evidence>
<feature type="region of interest" description="Disordered" evidence="1">
    <location>
        <begin position="1"/>
        <end position="47"/>
    </location>
</feature>
<dbReference type="AlphaFoldDB" id="A0A699VP05"/>
<name>A0A699VP05_TANCI</name>
<sequence>MEDQPLPTNDSPTALSPDYVISSKDEKDPKEDPAYYHANRGNNEDDR</sequence>
<dbReference type="EMBL" id="BKCJ011468166">
    <property type="protein sequence ID" value="GFD36170.1"/>
    <property type="molecule type" value="Genomic_DNA"/>
</dbReference>
<comment type="caution">
    <text evidence="2">The sequence shown here is derived from an EMBL/GenBank/DDBJ whole genome shotgun (WGS) entry which is preliminary data.</text>
</comment>
<feature type="compositionally biased region" description="Basic and acidic residues" evidence="1">
    <location>
        <begin position="23"/>
        <end position="34"/>
    </location>
</feature>
<protein>
    <submittedName>
        <fullName evidence="2">Uncharacterized protein</fullName>
    </submittedName>
</protein>
<gene>
    <name evidence="2" type="ORF">Tci_908139</name>
</gene>
<evidence type="ECO:0000313" key="2">
    <source>
        <dbReference type="EMBL" id="GFD36170.1"/>
    </source>
</evidence>
<feature type="non-terminal residue" evidence="2">
    <location>
        <position position="47"/>
    </location>
</feature>